<dbReference type="Proteomes" id="UP000295367">
    <property type="component" value="Unassembled WGS sequence"/>
</dbReference>
<organism evidence="7 8">
    <name type="scientific">Sulfurirhabdus autotrophica</name>
    <dbReference type="NCBI Taxonomy" id="1706046"/>
    <lineage>
        <taxon>Bacteria</taxon>
        <taxon>Pseudomonadati</taxon>
        <taxon>Pseudomonadota</taxon>
        <taxon>Betaproteobacteria</taxon>
        <taxon>Nitrosomonadales</taxon>
        <taxon>Sulfuricellaceae</taxon>
        <taxon>Sulfurirhabdus</taxon>
    </lineage>
</organism>
<feature type="transmembrane region" description="Helical" evidence="5">
    <location>
        <begin position="33"/>
        <end position="52"/>
    </location>
</feature>
<keyword evidence="3 5" id="KW-1133">Transmembrane helix</keyword>
<dbReference type="RefSeq" id="WP_124945934.1">
    <property type="nucleotide sequence ID" value="NZ_BHVT01000020.1"/>
</dbReference>
<dbReference type="InterPro" id="IPR029095">
    <property type="entry name" value="NarX-like_N"/>
</dbReference>
<accession>A0A4R3YD60</accession>
<evidence type="ECO:0000256" key="3">
    <source>
        <dbReference type="ARBA" id="ARBA00022989"/>
    </source>
</evidence>
<dbReference type="GO" id="GO:0016020">
    <property type="term" value="C:membrane"/>
    <property type="evidence" value="ECO:0007669"/>
    <property type="project" value="UniProtKB-SubCell"/>
</dbReference>
<comment type="subcellular location">
    <subcellularLocation>
        <location evidence="1">Membrane</location>
        <topology evidence="1">Multi-pass membrane protein</topology>
    </subcellularLocation>
</comment>
<feature type="domain" description="NarX-like N-terminal" evidence="6">
    <location>
        <begin position="185"/>
        <end position="261"/>
    </location>
</feature>
<keyword evidence="8" id="KW-1185">Reference proteome</keyword>
<keyword evidence="2 5" id="KW-0812">Transmembrane</keyword>
<evidence type="ECO:0000256" key="2">
    <source>
        <dbReference type="ARBA" id="ARBA00022692"/>
    </source>
</evidence>
<evidence type="ECO:0000256" key="5">
    <source>
        <dbReference type="SAM" id="Phobius"/>
    </source>
</evidence>
<evidence type="ECO:0000256" key="4">
    <source>
        <dbReference type="ARBA" id="ARBA00023136"/>
    </source>
</evidence>
<dbReference type="Pfam" id="PF13675">
    <property type="entry name" value="PilJ"/>
    <property type="match status" value="2"/>
</dbReference>
<name>A0A4R3YD60_9PROT</name>
<dbReference type="EMBL" id="SMCO01000003">
    <property type="protein sequence ID" value="TCV89038.1"/>
    <property type="molecule type" value="Genomic_DNA"/>
</dbReference>
<gene>
    <name evidence="7" type="ORF">EDC63_103110</name>
</gene>
<keyword evidence="4 5" id="KW-0472">Membrane</keyword>
<protein>
    <submittedName>
        <fullName evidence="7">PilJ/NarX-like methyl-accepting chemotaxis transducer</fullName>
    </submittedName>
</protein>
<evidence type="ECO:0000259" key="6">
    <source>
        <dbReference type="Pfam" id="PF13675"/>
    </source>
</evidence>
<evidence type="ECO:0000313" key="7">
    <source>
        <dbReference type="EMBL" id="TCV89038.1"/>
    </source>
</evidence>
<evidence type="ECO:0000256" key="1">
    <source>
        <dbReference type="ARBA" id="ARBA00004141"/>
    </source>
</evidence>
<dbReference type="AlphaFoldDB" id="A0A4R3YD60"/>
<evidence type="ECO:0000313" key="8">
    <source>
        <dbReference type="Proteomes" id="UP000295367"/>
    </source>
</evidence>
<dbReference type="OrthoDB" id="952521at2"/>
<proteinExistence type="predicted"/>
<feature type="domain" description="NarX-like N-terminal" evidence="6">
    <location>
        <begin position="68"/>
        <end position="146"/>
    </location>
</feature>
<sequence>MSILPTISIITAHIFSLAVSLRDPMKKFKSRMLLCSWSLMAGLVFTVLPLNVNADSQSVSSMDMDITTAVNLSGRQRMLSQRMVKAYLMLGQGIATDDARTILQKSVDQFEFQLAKLKTFQPTPKVRSTLATLDFEWAKFKPLISATPSKTGAIALYDANEALQNAAHNVTLAYDDVTIEPLDHLVNLAGRERMLSQRTAKFFLYRTWDLYLEPADMEMHLSRAHFTAVLIQIESSPRATTQIKKLVAKIRSEWEPYKEALLISREPEKMRSNSKRVAELSEQLLASTEELVTLIVDQAKKRHN</sequence>
<feature type="transmembrane region" description="Helical" evidence="5">
    <location>
        <begin position="6"/>
        <end position="21"/>
    </location>
</feature>
<reference evidence="7 8" key="1">
    <citation type="submission" date="2019-03" db="EMBL/GenBank/DDBJ databases">
        <title>Genomic Encyclopedia of Type Strains, Phase IV (KMG-IV): sequencing the most valuable type-strain genomes for metagenomic binning, comparative biology and taxonomic classification.</title>
        <authorList>
            <person name="Goeker M."/>
        </authorList>
    </citation>
    <scope>NUCLEOTIDE SEQUENCE [LARGE SCALE GENOMIC DNA]</scope>
    <source>
        <strain evidence="7 8">DSM 100309</strain>
    </source>
</reference>
<comment type="caution">
    <text evidence="7">The sequence shown here is derived from an EMBL/GenBank/DDBJ whole genome shotgun (WGS) entry which is preliminary data.</text>
</comment>